<dbReference type="EMBL" id="JABWDY010037962">
    <property type="protein sequence ID" value="KAF5180037.1"/>
    <property type="molecule type" value="Genomic_DNA"/>
</dbReference>
<proteinExistence type="predicted"/>
<evidence type="ECO:0000313" key="2">
    <source>
        <dbReference type="Proteomes" id="UP000554482"/>
    </source>
</evidence>
<reference evidence="1 2" key="1">
    <citation type="submission" date="2020-06" db="EMBL/GenBank/DDBJ databases">
        <title>Transcriptomic and genomic resources for Thalictrum thalictroides and T. hernandezii: Facilitating candidate gene discovery in an emerging model plant lineage.</title>
        <authorList>
            <person name="Arias T."/>
            <person name="Riano-Pachon D.M."/>
            <person name="Di Stilio V.S."/>
        </authorList>
    </citation>
    <scope>NUCLEOTIDE SEQUENCE [LARGE SCALE GENOMIC DNA]</scope>
    <source>
        <strain evidence="2">cv. WT478/WT964</strain>
        <tissue evidence="1">Leaves</tissue>
    </source>
</reference>
<dbReference type="OrthoDB" id="1696465at2759"/>
<dbReference type="PANTHER" id="PTHR35121:SF2">
    <property type="entry name" value="SWIM-TYPE DOMAIN-CONTAINING PROTEIN"/>
    <property type="match status" value="1"/>
</dbReference>
<name>A0A7J6V5K6_THATH</name>
<dbReference type="AlphaFoldDB" id="A0A7J6V5K6"/>
<organism evidence="1 2">
    <name type="scientific">Thalictrum thalictroides</name>
    <name type="common">Rue-anemone</name>
    <name type="synonym">Anemone thalictroides</name>
    <dbReference type="NCBI Taxonomy" id="46969"/>
    <lineage>
        <taxon>Eukaryota</taxon>
        <taxon>Viridiplantae</taxon>
        <taxon>Streptophyta</taxon>
        <taxon>Embryophyta</taxon>
        <taxon>Tracheophyta</taxon>
        <taxon>Spermatophyta</taxon>
        <taxon>Magnoliopsida</taxon>
        <taxon>Ranunculales</taxon>
        <taxon>Ranunculaceae</taxon>
        <taxon>Thalictroideae</taxon>
        <taxon>Thalictrum</taxon>
    </lineage>
</organism>
<comment type="caution">
    <text evidence="1">The sequence shown here is derived from an EMBL/GenBank/DDBJ whole genome shotgun (WGS) entry which is preliminary data.</text>
</comment>
<keyword evidence="2" id="KW-1185">Reference proteome</keyword>
<gene>
    <name evidence="1" type="ORF">FRX31_030381</name>
</gene>
<protein>
    <submittedName>
        <fullName evidence="1">Uncharacterized protein</fullName>
    </submittedName>
</protein>
<evidence type="ECO:0000313" key="1">
    <source>
        <dbReference type="EMBL" id="KAF5180037.1"/>
    </source>
</evidence>
<accession>A0A7J6V5K6</accession>
<sequence>MAVYTKNPTSTNRKVIIMQLITVADSPKEMGSGGLVKEGTGGGVGIQLLRWYSSPFAEIERRPYHRNCSCALHKSKGHQCYKVSNGNKKISYPMRRSYSESCLTLAESPSSSPSVGVEIIKTKLEFFREEETD</sequence>
<dbReference type="Proteomes" id="UP000554482">
    <property type="component" value="Unassembled WGS sequence"/>
</dbReference>
<dbReference type="PANTHER" id="PTHR35121">
    <property type="entry name" value="HOMEODOMAIN PROTEIN 8, PUTATIVE-RELATED"/>
    <property type="match status" value="1"/>
</dbReference>